<keyword evidence="10" id="KW-1185">Reference proteome</keyword>
<dbReference type="PANTHER" id="PTHR31321:SF134">
    <property type="entry name" value="PECTINESTERASE"/>
    <property type="match status" value="1"/>
</dbReference>
<dbReference type="EMBL" id="PYDT01000002">
    <property type="protein sequence ID" value="THU70903.1"/>
    <property type="molecule type" value="Genomic_DNA"/>
</dbReference>
<feature type="region of interest" description="Disordered" evidence="6">
    <location>
        <begin position="187"/>
        <end position="215"/>
    </location>
</feature>
<name>A0A4S8K7I8_MUSBA</name>
<gene>
    <name evidence="9" type="ORF">C4D60_Mb08t29900</name>
</gene>
<feature type="signal peptide" evidence="7">
    <location>
        <begin position="1"/>
        <end position="23"/>
    </location>
</feature>
<evidence type="ECO:0000256" key="3">
    <source>
        <dbReference type="ARBA" id="ARBA00013229"/>
    </source>
</evidence>
<dbReference type="AlphaFoldDB" id="A0A4S8K7I8"/>
<dbReference type="Proteomes" id="UP000317650">
    <property type="component" value="Chromosome 8"/>
</dbReference>
<evidence type="ECO:0000256" key="6">
    <source>
        <dbReference type="SAM" id="MobiDB-lite"/>
    </source>
</evidence>
<feature type="compositionally biased region" description="Basic residues" evidence="6">
    <location>
        <begin position="191"/>
        <end position="204"/>
    </location>
</feature>
<dbReference type="EC" id="3.1.1.11" evidence="3"/>
<evidence type="ECO:0000256" key="4">
    <source>
        <dbReference type="ARBA" id="ARBA00022801"/>
    </source>
</evidence>
<feature type="chain" id="PRO_5020282057" description="pectinesterase" evidence="7">
    <location>
        <begin position="24"/>
        <end position="215"/>
    </location>
</feature>
<dbReference type="STRING" id="52838.A0A4S8K7I8"/>
<dbReference type="PANTHER" id="PTHR31321">
    <property type="entry name" value="ACYL-COA THIOESTER HYDROLASE YBHC-RELATED"/>
    <property type="match status" value="1"/>
</dbReference>
<protein>
    <recommendedName>
        <fullName evidence="3">pectinesterase</fullName>
        <ecNumber evidence="3">3.1.1.11</ecNumber>
    </recommendedName>
</protein>
<dbReference type="InterPro" id="IPR000070">
    <property type="entry name" value="Pectinesterase_cat"/>
</dbReference>
<keyword evidence="4" id="KW-0378">Hydrolase</keyword>
<evidence type="ECO:0000256" key="5">
    <source>
        <dbReference type="ARBA" id="ARBA00023085"/>
    </source>
</evidence>
<comment type="caution">
    <text evidence="9">The sequence shown here is derived from an EMBL/GenBank/DDBJ whole genome shotgun (WGS) entry which is preliminary data.</text>
</comment>
<evidence type="ECO:0000256" key="2">
    <source>
        <dbReference type="ARBA" id="ARBA00008891"/>
    </source>
</evidence>
<keyword evidence="5" id="KW-0063">Aspartyl esterase</keyword>
<evidence type="ECO:0000259" key="8">
    <source>
        <dbReference type="Pfam" id="PF01095"/>
    </source>
</evidence>
<dbReference type="InterPro" id="IPR011050">
    <property type="entry name" value="Pectin_lyase_fold/virulence"/>
</dbReference>
<accession>A0A4S8K7I8</accession>
<evidence type="ECO:0000256" key="7">
    <source>
        <dbReference type="SAM" id="SignalP"/>
    </source>
</evidence>
<dbReference type="Pfam" id="PF01095">
    <property type="entry name" value="Pectinesterase"/>
    <property type="match status" value="1"/>
</dbReference>
<dbReference type="GO" id="GO:0030599">
    <property type="term" value="F:pectinesterase activity"/>
    <property type="evidence" value="ECO:0007669"/>
    <property type="project" value="UniProtKB-EC"/>
</dbReference>
<proteinExistence type="inferred from homology"/>
<evidence type="ECO:0000313" key="10">
    <source>
        <dbReference type="Proteomes" id="UP000317650"/>
    </source>
</evidence>
<dbReference type="GO" id="GO:0045490">
    <property type="term" value="P:pectin catabolic process"/>
    <property type="evidence" value="ECO:0007669"/>
    <property type="project" value="UniProtKB-UniPathway"/>
</dbReference>
<dbReference type="UniPathway" id="UPA00545">
    <property type="reaction ID" value="UER00823"/>
</dbReference>
<evidence type="ECO:0000256" key="1">
    <source>
        <dbReference type="ARBA" id="ARBA00005184"/>
    </source>
</evidence>
<reference evidence="9 10" key="1">
    <citation type="journal article" date="2019" name="Nat. Plants">
        <title>Genome sequencing of Musa balbisiana reveals subgenome evolution and function divergence in polyploid bananas.</title>
        <authorList>
            <person name="Yao X."/>
        </authorList>
    </citation>
    <scope>NUCLEOTIDE SEQUENCE [LARGE SCALE GENOMIC DNA]</scope>
    <source>
        <strain evidence="10">cv. DH-PKW</strain>
        <tissue evidence="9">Leaves</tissue>
    </source>
</reference>
<comment type="similarity">
    <text evidence="2">Belongs to the pectinesterase family.</text>
</comment>
<comment type="pathway">
    <text evidence="1">Glycan metabolism; pectin degradation; 2-dehydro-3-deoxy-D-gluconate from pectin: step 1/5.</text>
</comment>
<keyword evidence="7" id="KW-0732">Signal</keyword>
<organism evidence="9 10">
    <name type="scientific">Musa balbisiana</name>
    <name type="common">Banana</name>
    <dbReference type="NCBI Taxonomy" id="52838"/>
    <lineage>
        <taxon>Eukaryota</taxon>
        <taxon>Viridiplantae</taxon>
        <taxon>Streptophyta</taxon>
        <taxon>Embryophyta</taxon>
        <taxon>Tracheophyta</taxon>
        <taxon>Spermatophyta</taxon>
        <taxon>Magnoliopsida</taxon>
        <taxon>Liliopsida</taxon>
        <taxon>Zingiberales</taxon>
        <taxon>Musaceae</taxon>
        <taxon>Musa</taxon>
    </lineage>
</organism>
<dbReference type="SUPFAM" id="SSF51126">
    <property type="entry name" value="Pectin lyase-like"/>
    <property type="match status" value="1"/>
</dbReference>
<dbReference type="GO" id="GO:0042545">
    <property type="term" value="P:cell wall modification"/>
    <property type="evidence" value="ECO:0007669"/>
    <property type="project" value="InterPro"/>
</dbReference>
<dbReference type="InterPro" id="IPR012334">
    <property type="entry name" value="Pectin_lyas_fold"/>
</dbReference>
<feature type="domain" description="Pectinesterase catalytic" evidence="8">
    <location>
        <begin position="31"/>
        <end position="187"/>
    </location>
</feature>
<dbReference type="Gene3D" id="2.160.20.10">
    <property type="entry name" value="Single-stranded right-handed beta-helix, Pectin lyase-like"/>
    <property type="match status" value="1"/>
</dbReference>
<sequence>MEVIPLILPTLFHVFLLLPHANAAATISKTITINKNGGADFSSIQAAINSIPDDDNQWIKVNVSFKGFILVQGEGAQQTSIEWGGHSGDAAGHDTATSDTFTTYGANFVARDITFKNTYTGNTREQAVAVLVAGDKSSFYNCRFISIQDTLCDEMGRHYIKDCYIDFIWGIGQSIYERPRLAEQESWQTSFRHHRHQHHHHRQQQQRSRDVVPCR</sequence>
<evidence type="ECO:0000313" key="9">
    <source>
        <dbReference type="EMBL" id="THU70903.1"/>
    </source>
</evidence>